<dbReference type="InterPro" id="IPR029009">
    <property type="entry name" value="ASB_dom_sf"/>
</dbReference>
<protein>
    <recommendedName>
        <fullName evidence="11">L-serine deaminase</fullName>
    </recommendedName>
</protein>
<dbReference type="PIRSF" id="PIRSF036692">
    <property type="entry name" value="SDH_B"/>
    <property type="match status" value="1"/>
</dbReference>
<evidence type="ECO:0000256" key="2">
    <source>
        <dbReference type="ARBA" id="ARBA00004742"/>
    </source>
</evidence>
<organism evidence="14 15">
    <name type="scientific">Macrococcus epidermidis</name>
    <dbReference type="NCBI Taxonomy" id="1902580"/>
    <lineage>
        <taxon>Bacteria</taxon>
        <taxon>Bacillati</taxon>
        <taxon>Bacillota</taxon>
        <taxon>Bacilli</taxon>
        <taxon>Bacillales</taxon>
        <taxon>Staphylococcaceae</taxon>
        <taxon>Macrococcus</taxon>
    </lineage>
</organism>
<evidence type="ECO:0000256" key="4">
    <source>
        <dbReference type="ARBA" id="ARBA00022432"/>
    </source>
</evidence>
<comment type="caution">
    <text evidence="14">The sequence shown here is derived from an EMBL/GenBank/DDBJ whole genome shotgun (WGS) entry which is preliminary data.</text>
</comment>
<dbReference type="Gene3D" id="3.30.1330.90">
    <property type="entry name" value="D-3-phosphoglycerate dehydrogenase, domain 3"/>
    <property type="match status" value="1"/>
</dbReference>
<accession>A0A327ZQT8</accession>
<evidence type="ECO:0000256" key="7">
    <source>
        <dbReference type="ARBA" id="ARBA00023004"/>
    </source>
</evidence>
<keyword evidence="8 11" id="KW-0411">Iron-sulfur</keyword>
<evidence type="ECO:0000256" key="11">
    <source>
        <dbReference type="PIRNR" id="PIRNR036692"/>
    </source>
</evidence>
<evidence type="ECO:0000256" key="1">
    <source>
        <dbReference type="ARBA" id="ARBA00001966"/>
    </source>
</evidence>
<dbReference type="RefSeq" id="WP_111716045.1">
    <property type="nucleotide sequence ID" value="NZ_JBHSSR010000013.1"/>
</dbReference>
<keyword evidence="9 11" id="KW-0456">Lyase</keyword>
<evidence type="ECO:0000256" key="8">
    <source>
        <dbReference type="ARBA" id="ARBA00023014"/>
    </source>
</evidence>
<sequence length="225" mass="24649">MARTSDYKSAFDIIGPIMIGPSSSHTAGAVRIGLASRHILGEEPKKVSISYYESFAETHLGHGTDLALIAGILNFPTEDPRVKDSIDIAKEKGIQIEFIEEKGPSKGEHPNTALVRLDSEHKHIEVCGNSIGGGTIKLRSIHVNGACALLNHTLPILVLYGEQSVGEFNRCINDLAESGLQINEEIKSQKNNKYIVALHLHKPIKPALLQNIKEKYPQIEFSNLV</sequence>
<dbReference type="EMBL" id="PZJH01000003">
    <property type="protein sequence ID" value="RAK44671.1"/>
    <property type="molecule type" value="Genomic_DNA"/>
</dbReference>
<dbReference type="InterPro" id="IPR004643">
    <property type="entry name" value="Fe-S_L-Ser_bsu"/>
</dbReference>
<dbReference type="FunFam" id="3.30.1330.90:FF:000004">
    <property type="entry name" value="L-serine dehydratase, iron-sulfur-dependent subunit beta"/>
    <property type="match status" value="1"/>
</dbReference>
<keyword evidence="15" id="KW-1185">Reference proteome</keyword>
<dbReference type="GO" id="GO:0046872">
    <property type="term" value="F:metal ion binding"/>
    <property type="evidence" value="ECO:0007669"/>
    <property type="project" value="UniProtKB-UniRule"/>
</dbReference>
<dbReference type="PANTHER" id="PTHR30182:SF12">
    <property type="entry name" value="L-SERINE DEHYDRATASE, BETA CHAIN-RELATED"/>
    <property type="match status" value="1"/>
</dbReference>
<evidence type="ECO:0000313" key="14">
    <source>
        <dbReference type="EMBL" id="RAK44671.1"/>
    </source>
</evidence>
<dbReference type="AlphaFoldDB" id="A0A327ZQT8"/>
<evidence type="ECO:0000259" key="13">
    <source>
        <dbReference type="Pfam" id="PF03315"/>
    </source>
</evidence>
<evidence type="ECO:0000256" key="3">
    <source>
        <dbReference type="ARBA" id="ARBA00008636"/>
    </source>
</evidence>
<keyword evidence="6 11" id="KW-0479">Metal-binding</keyword>
<gene>
    <name evidence="14" type="primary">sdaAB</name>
    <name evidence="14" type="ORF">BHU61_08130</name>
</gene>
<keyword evidence="7 11" id="KW-0408">Iron</keyword>
<comment type="catalytic activity">
    <reaction evidence="10 11 12">
        <text>L-serine = pyruvate + NH4(+)</text>
        <dbReference type="Rhea" id="RHEA:19169"/>
        <dbReference type="ChEBI" id="CHEBI:15361"/>
        <dbReference type="ChEBI" id="CHEBI:28938"/>
        <dbReference type="ChEBI" id="CHEBI:33384"/>
        <dbReference type="EC" id="4.3.1.17"/>
    </reaction>
</comment>
<dbReference type="NCBIfam" id="TIGR00719">
    <property type="entry name" value="sda_beta"/>
    <property type="match status" value="1"/>
</dbReference>
<evidence type="ECO:0000256" key="5">
    <source>
        <dbReference type="ARBA" id="ARBA00022485"/>
    </source>
</evidence>
<evidence type="ECO:0000256" key="6">
    <source>
        <dbReference type="ARBA" id="ARBA00022723"/>
    </source>
</evidence>
<comment type="similarity">
    <text evidence="3 11 12">Belongs to the iron-sulfur dependent L-serine dehydratase family.</text>
</comment>
<comment type="cofactor">
    <cofactor evidence="1 12">
        <name>[4Fe-4S] cluster</name>
        <dbReference type="ChEBI" id="CHEBI:49883"/>
    </cofactor>
</comment>
<dbReference type="Proteomes" id="UP000249808">
    <property type="component" value="Unassembled WGS sequence"/>
</dbReference>
<dbReference type="InterPro" id="IPR051318">
    <property type="entry name" value="Fe-S_L-Ser"/>
</dbReference>
<feature type="domain" description="Serine dehydratase beta chain" evidence="13">
    <location>
        <begin position="9"/>
        <end position="82"/>
    </location>
</feature>
<evidence type="ECO:0000256" key="9">
    <source>
        <dbReference type="ARBA" id="ARBA00023239"/>
    </source>
</evidence>
<comment type="pathway">
    <text evidence="2 11">Carbohydrate biosynthesis; gluconeogenesis.</text>
</comment>
<dbReference type="Pfam" id="PF03315">
    <property type="entry name" value="SDH_beta"/>
    <property type="match status" value="1"/>
</dbReference>
<keyword evidence="5 11" id="KW-0004">4Fe-4S</keyword>
<dbReference type="GO" id="GO:0006094">
    <property type="term" value="P:gluconeogenesis"/>
    <property type="evidence" value="ECO:0007669"/>
    <property type="project" value="UniProtKB-UniRule"/>
</dbReference>
<dbReference type="GO" id="GO:0051539">
    <property type="term" value="F:4 iron, 4 sulfur cluster binding"/>
    <property type="evidence" value="ECO:0007669"/>
    <property type="project" value="UniProtKB-UniRule"/>
</dbReference>
<dbReference type="SUPFAM" id="SSF143548">
    <property type="entry name" value="Serine metabolism enzymes domain"/>
    <property type="match status" value="1"/>
</dbReference>
<evidence type="ECO:0000256" key="12">
    <source>
        <dbReference type="RuleBase" id="RU366059"/>
    </source>
</evidence>
<keyword evidence="4 11" id="KW-0312">Gluconeogenesis</keyword>
<evidence type="ECO:0000313" key="15">
    <source>
        <dbReference type="Proteomes" id="UP000249808"/>
    </source>
</evidence>
<name>A0A327ZQT8_9STAP</name>
<dbReference type="InterPro" id="IPR005131">
    <property type="entry name" value="Ser_deHydtase_bsu"/>
</dbReference>
<dbReference type="PANTHER" id="PTHR30182">
    <property type="entry name" value="L-SERINE DEHYDRATASE"/>
    <property type="match status" value="1"/>
</dbReference>
<dbReference type="GO" id="GO:0003941">
    <property type="term" value="F:L-serine ammonia-lyase activity"/>
    <property type="evidence" value="ECO:0007669"/>
    <property type="project" value="UniProtKB-UniRule"/>
</dbReference>
<evidence type="ECO:0000256" key="10">
    <source>
        <dbReference type="ARBA" id="ARBA00049406"/>
    </source>
</evidence>
<dbReference type="UniPathway" id="UPA00138"/>
<proteinExistence type="inferred from homology"/>
<reference evidence="14 15" key="1">
    <citation type="journal article" date="2018" name="Front. Microbiol.">
        <title>Description and Comparative Genomics of Macrococcus caseolyticus subsp. hominis subsp. nov., Macrococcus goetzii sp. nov., Macrococcus epidermidis sp. nov., and Macrococcus bohemicus sp. nov., Novel Macrococci From Human Clinical Material With Virulence Potential and Suspected Uptake of Foreign DNA by Natural Transformation.</title>
        <authorList>
            <person name="Maslanova I."/>
            <person name="Wertheimer Z."/>
            <person name="Sedlacek I."/>
            <person name="Svec P."/>
            <person name="Indrakova A."/>
            <person name="Kovarovic V."/>
            <person name="Schumann P."/>
            <person name="Sproer C."/>
            <person name="Kralova S."/>
            <person name="Sedo O."/>
            <person name="Kristofova L."/>
            <person name="Vrbovska V."/>
            <person name="Fuzik T."/>
            <person name="Petras P."/>
            <person name="Zdrahal Z."/>
            <person name="Ruzickova V."/>
            <person name="Doskar J."/>
            <person name="Pantucek R."/>
        </authorList>
    </citation>
    <scope>NUCLEOTIDE SEQUENCE [LARGE SCALE GENOMIC DNA]</scope>
    <source>
        <strain evidence="14 15">01/688</strain>
    </source>
</reference>